<comment type="caution">
    <text evidence="3">The sequence shown here is derived from an EMBL/GenBank/DDBJ whole genome shotgun (WGS) entry which is preliminary data.</text>
</comment>
<gene>
    <name evidence="3" type="ORF">LEL_00806</name>
</gene>
<dbReference type="PANTHER" id="PTHR12289">
    <property type="entry name" value="METAXIN RELATED"/>
    <property type="match status" value="1"/>
</dbReference>
<feature type="region of interest" description="Disordered" evidence="1">
    <location>
        <begin position="161"/>
        <end position="203"/>
    </location>
</feature>
<name>A0A168K5V7_CORDF</name>
<proteinExistence type="predicted"/>
<dbReference type="PANTHER" id="PTHR12289:SF41">
    <property type="entry name" value="FAILED AXON CONNECTIONS-RELATED"/>
    <property type="match status" value="1"/>
</dbReference>
<dbReference type="Pfam" id="PF17172">
    <property type="entry name" value="GST_N_4"/>
    <property type="match status" value="1"/>
</dbReference>
<feature type="compositionally biased region" description="Basic and acidic residues" evidence="1">
    <location>
        <begin position="194"/>
        <end position="203"/>
    </location>
</feature>
<dbReference type="STRING" id="1081108.A0A168K5V7"/>
<feature type="compositionally biased region" description="Gly residues" evidence="1">
    <location>
        <begin position="179"/>
        <end position="192"/>
    </location>
</feature>
<keyword evidence="4" id="KW-1185">Reference proteome</keyword>
<dbReference type="InterPro" id="IPR050931">
    <property type="entry name" value="Mito_Protein_Transport_Metaxin"/>
</dbReference>
<organism evidence="3 4">
    <name type="scientific">Akanthomyces lecanii RCEF 1005</name>
    <dbReference type="NCBI Taxonomy" id="1081108"/>
    <lineage>
        <taxon>Eukaryota</taxon>
        <taxon>Fungi</taxon>
        <taxon>Dikarya</taxon>
        <taxon>Ascomycota</taxon>
        <taxon>Pezizomycotina</taxon>
        <taxon>Sordariomycetes</taxon>
        <taxon>Hypocreomycetidae</taxon>
        <taxon>Hypocreales</taxon>
        <taxon>Cordycipitaceae</taxon>
        <taxon>Akanthomyces</taxon>
        <taxon>Cordyceps confragosa</taxon>
    </lineage>
</organism>
<dbReference type="AlphaFoldDB" id="A0A168K5V7"/>
<dbReference type="GO" id="GO:0005737">
    <property type="term" value="C:cytoplasm"/>
    <property type="evidence" value="ECO:0007669"/>
    <property type="project" value="TreeGrafter"/>
</dbReference>
<dbReference type="OrthoDB" id="5809458at2759"/>
<dbReference type="Proteomes" id="UP000076881">
    <property type="component" value="Unassembled WGS sequence"/>
</dbReference>
<dbReference type="EMBL" id="AZHF01000001">
    <property type="protein sequence ID" value="OAA81261.1"/>
    <property type="molecule type" value="Genomic_DNA"/>
</dbReference>
<evidence type="ECO:0000259" key="2">
    <source>
        <dbReference type="Pfam" id="PF17172"/>
    </source>
</evidence>
<evidence type="ECO:0000256" key="1">
    <source>
        <dbReference type="SAM" id="MobiDB-lite"/>
    </source>
</evidence>
<evidence type="ECO:0000313" key="3">
    <source>
        <dbReference type="EMBL" id="OAA81261.1"/>
    </source>
</evidence>
<protein>
    <submittedName>
        <fullName evidence="3">Glutathione S-transferase</fullName>
    </submittedName>
</protein>
<reference evidence="3 4" key="1">
    <citation type="journal article" date="2016" name="Genome Biol. Evol.">
        <title>Divergent and convergent evolution of fungal pathogenicity.</title>
        <authorList>
            <person name="Shang Y."/>
            <person name="Xiao G."/>
            <person name="Zheng P."/>
            <person name="Cen K."/>
            <person name="Zhan S."/>
            <person name="Wang C."/>
        </authorList>
    </citation>
    <scope>NUCLEOTIDE SEQUENCE [LARGE SCALE GENOMIC DNA]</scope>
    <source>
        <strain evidence="3 4">RCEF 1005</strain>
    </source>
</reference>
<evidence type="ECO:0000313" key="4">
    <source>
        <dbReference type="Proteomes" id="UP000076881"/>
    </source>
</evidence>
<accession>A0A168K5V7</accession>
<sequence>MSRTSSPPDLKLFRGSGDAGTYVWSPFVTKVEARLRFDGLRYTSGHGSPRSAPRGKIPYMEWHETTSAGDDAVSAMGDSALIIRALVANGLLRDLNAALPTGALRAQDLAVRALLEDRVYFYGTREKWCDNYDEMVENMLAAVPWPVRAVVGWMAQRGDGADAPRAGHGAAERRRGADVQGGGVGGRGGAAGRGQEEADDRRR</sequence>
<dbReference type="InterPro" id="IPR012336">
    <property type="entry name" value="Thioredoxin-like_fold"/>
</dbReference>
<feature type="domain" description="Thioredoxin-like fold" evidence="2">
    <location>
        <begin position="26"/>
        <end position="131"/>
    </location>
</feature>
<keyword evidence="3" id="KW-0808">Transferase</keyword>
<dbReference type="GO" id="GO:0016740">
    <property type="term" value="F:transferase activity"/>
    <property type="evidence" value="ECO:0007669"/>
    <property type="project" value="UniProtKB-KW"/>
</dbReference>